<dbReference type="Pfam" id="PF17919">
    <property type="entry name" value="RT_RNaseH_2"/>
    <property type="match status" value="1"/>
</dbReference>
<dbReference type="Proteomes" id="UP000288805">
    <property type="component" value="Unassembled WGS sequence"/>
</dbReference>
<dbReference type="GO" id="GO:0003824">
    <property type="term" value="F:catalytic activity"/>
    <property type="evidence" value="ECO:0007669"/>
    <property type="project" value="UniProtKB-KW"/>
</dbReference>
<evidence type="ECO:0000313" key="3">
    <source>
        <dbReference type="EMBL" id="RVW16737.1"/>
    </source>
</evidence>
<dbReference type="AlphaFoldDB" id="A0A438C0I0"/>
<dbReference type="PANTHER" id="PTHR37984:SF5">
    <property type="entry name" value="PROTEIN NYNRIN-LIKE"/>
    <property type="match status" value="1"/>
</dbReference>
<dbReference type="SUPFAM" id="SSF56672">
    <property type="entry name" value="DNA/RNA polymerases"/>
    <property type="match status" value="1"/>
</dbReference>
<keyword evidence="1" id="KW-0511">Multifunctional enzyme</keyword>
<organism evidence="3 4">
    <name type="scientific">Vitis vinifera</name>
    <name type="common">Grape</name>
    <dbReference type="NCBI Taxonomy" id="29760"/>
    <lineage>
        <taxon>Eukaryota</taxon>
        <taxon>Viridiplantae</taxon>
        <taxon>Streptophyta</taxon>
        <taxon>Embryophyta</taxon>
        <taxon>Tracheophyta</taxon>
        <taxon>Spermatophyta</taxon>
        <taxon>Magnoliopsida</taxon>
        <taxon>eudicotyledons</taxon>
        <taxon>Gunneridae</taxon>
        <taxon>Pentapetalae</taxon>
        <taxon>rosids</taxon>
        <taxon>Vitales</taxon>
        <taxon>Vitaceae</taxon>
        <taxon>Viteae</taxon>
        <taxon>Vitis</taxon>
    </lineage>
</organism>
<comment type="caution">
    <text evidence="3">The sequence shown here is derived from an EMBL/GenBank/DDBJ whole genome shotgun (WGS) entry which is preliminary data.</text>
</comment>
<dbReference type="PANTHER" id="PTHR37984">
    <property type="entry name" value="PROTEIN CBG26694"/>
    <property type="match status" value="1"/>
</dbReference>
<dbReference type="InterPro" id="IPR043128">
    <property type="entry name" value="Rev_trsase/Diguanyl_cyclase"/>
</dbReference>
<dbReference type="InterPro" id="IPR043502">
    <property type="entry name" value="DNA/RNA_pol_sf"/>
</dbReference>
<evidence type="ECO:0000313" key="4">
    <source>
        <dbReference type="Proteomes" id="UP000288805"/>
    </source>
</evidence>
<dbReference type="EMBL" id="QGNW01002585">
    <property type="protein sequence ID" value="RVW16737.1"/>
    <property type="molecule type" value="Genomic_DNA"/>
</dbReference>
<dbReference type="KEGG" id="vvi:109123369"/>
<evidence type="ECO:0000256" key="1">
    <source>
        <dbReference type="ARBA" id="ARBA00023268"/>
    </source>
</evidence>
<accession>A0A438C0I0</accession>
<sequence length="141" mass="16060">MYNKKLNLTKCAFGVNAGKFLGFMVTERGIEVSPDQIKVVMETLAPNSKKELQCLTGSLTALGCFIARFTNKLRPLFLTLKGTNATKWTNNCEQAFEEIKRYLTQPPILSSPRPNEQMYMYLVISDYVVSVVLFRHVKDKE</sequence>
<dbReference type="Gene3D" id="3.30.70.270">
    <property type="match status" value="2"/>
</dbReference>
<name>A0A438C0I0_VITVI</name>
<protein>
    <submittedName>
        <fullName evidence="3">Transposon Tf2-11 polyprotein</fullName>
    </submittedName>
</protein>
<dbReference type="InterPro" id="IPR041577">
    <property type="entry name" value="RT_RNaseH_2"/>
</dbReference>
<feature type="domain" description="Reverse transcriptase/retrotransposon-derived protein RNase H-like" evidence="2">
    <location>
        <begin position="88"/>
        <end position="140"/>
    </location>
</feature>
<reference evidence="3 4" key="1">
    <citation type="journal article" date="2018" name="PLoS Genet.">
        <title>Population sequencing reveals clonal diversity and ancestral inbreeding in the grapevine cultivar Chardonnay.</title>
        <authorList>
            <person name="Roach M.J."/>
            <person name="Johnson D.L."/>
            <person name="Bohlmann J."/>
            <person name="van Vuuren H.J."/>
            <person name="Jones S.J."/>
            <person name="Pretorius I.S."/>
            <person name="Schmidt S.A."/>
            <person name="Borneman A.R."/>
        </authorList>
    </citation>
    <scope>NUCLEOTIDE SEQUENCE [LARGE SCALE GENOMIC DNA]</scope>
    <source>
        <strain evidence="4">cv. Chardonnay</strain>
        <tissue evidence="3">Leaf</tissue>
    </source>
</reference>
<dbReference type="SMR" id="A0A438C0I0"/>
<dbReference type="InterPro" id="IPR050951">
    <property type="entry name" value="Retrovirus_Pol_polyprotein"/>
</dbReference>
<gene>
    <name evidence="3" type="primary">Tf2-11_21</name>
    <name evidence="3" type="ORF">CK203_076370</name>
</gene>
<evidence type="ECO:0000259" key="2">
    <source>
        <dbReference type="Pfam" id="PF17919"/>
    </source>
</evidence>
<proteinExistence type="predicted"/>
<dbReference type="OrthoDB" id="1712951at2759"/>